<name>A0ABS2FV75_9FIRM</name>
<accession>A0ABS2FV75</accession>
<evidence type="ECO:0000256" key="1">
    <source>
        <dbReference type="SAM" id="SignalP"/>
    </source>
</evidence>
<protein>
    <submittedName>
        <fullName evidence="3">Copper amine oxidase N-terminal domain-containing protein</fullName>
    </submittedName>
</protein>
<dbReference type="Gene3D" id="3.30.457.10">
    <property type="entry name" value="Copper amine oxidase-like, N-terminal domain"/>
    <property type="match status" value="1"/>
</dbReference>
<proteinExistence type="predicted"/>
<evidence type="ECO:0000313" key="3">
    <source>
        <dbReference type="EMBL" id="MBM6851537.1"/>
    </source>
</evidence>
<feature type="signal peptide" evidence="1">
    <location>
        <begin position="1"/>
        <end position="26"/>
    </location>
</feature>
<gene>
    <name evidence="3" type="ORF">H9X91_08830</name>
</gene>
<reference evidence="3 4" key="1">
    <citation type="journal article" date="2021" name="Sci. Rep.">
        <title>The distribution of antibiotic resistance genes in chicken gut microbiota commensals.</title>
        <authorList>
            <person name="Juricova H."/>
            <person name="Matiasovicova J."/>
            <person name="Kubasova T."/>
            <person name="Cejkova D."/>
            <person name="Rychlik I."/>
        </authorList>
    </citation>
    <scope>NUCLEOTIDE SEQUENCE [LARGE SCALE GENOMIC DNA]</scope>
    <source>
        <strain evidence="3 4">An411</strain>
    </source>
</reference>
<feature type="chain" id="PRO_5045761967" evidence="1">
    <location>
        <begin position="27"/>
        <end position="292"/>
    </location>
</feature>
<keyword evidence="1" id="KW-0732">Signal</keyword>
<organism evidence="3 4">
    <name type="scientific">Oscillibacter valericigenes</name>
    <dbReference type="NCBI Taxonomy" id="351091"/>
    <lineage>
        <taxon>Bacteria</taxon>
        <taxon>Bacillati</taxon>
        <taxon>Bacillota</taxon>
        <taxon>Clostridia</taxon>
        <taxon>Eubacteriales</taxon>
        <taxon>Oscillospiraceae</taxon>
        <taxon>Oscillibacter</taxon>
    </lineage>
</organism>
<sequence length="292" mass="30206">MNVQKTVSALAAALVLAGAVSLPALAAEQTAPAPESAAYGYPLERNGTAVAADVPVMVPLRAVAEALGFTVTWNGDGTVTVDSGEMHSVITIGEDRYQAVTSIEGAVGATGPLQLGAPPYVIHGTTYVPLKLFDVLLGNGAVTLDGGRIIVRTASDPGSTQLPDPWTELDTPEAAAEAAGFDLTLPAEADRFAERIYRVLPSGSAPLLEVLCRTGDDRLILRKAPGSGDISGDYTAYAQEQVTAVGDRSVTMRGADGRFSLAVWTDGGYAYSVCADTPLSGGDMAALIRQIR</sequence>
<dbReference type="Pfam" id="PF07833">
    <property type="entry name" value="Cu_amine_oxidN1"/>
    <property type="match status" value="1"/>
</dbReference>
<evidence type="ECO:0000313" key="4">
    <source>
        <dbReference type="Proteomes" id="UP000719500"/>
    </source>
</evidence>
<comment type="caution">
    <text evidence="3">The sequence shown here is derived from an EMBL/GenBank/DDBJ whole genome shotgun (WGS) entry which is preliminary data.</text>
</comment>
<evidence type="ECO:0000259" key="2">
    <source>
        <dbReference type="Pfam" id="PF07833"/>
    </source>
</evidence>
<dbReference type="InterPro" id="IPR012854">
    <property type="entry name" value="Cu_amine_oxidase-like_N"/>
</dbReference>
<dbReference type="Proteomes" id="UP000719500">
    <property type="component" value="Unassembled WGS sequence"/>
</dbReference>
<dbReference type="EMBL" id="JACSNX010000012">
    <property type="protein sequence ID" value="MBM6851537.1"/>
    <property type="molecule type" value="Genomic_DNA"/>
</dbReference>
<dbReference type="SUPFAM" id="SSF55383">
    <property type="entry name" value="Copper amine oxidase, domain N"/>
    <property type="match status" value="1"/>
</dbReference>
<dbReference type="InterPro" id="IPR036582">
    <property type="entry name" value="Mao_N_sf"/>
</dbReference>
<feature type="domain" description="Copper amine oxidase-like N-terminal" evidence="2">
    <location>
        <begin position="52"/>
        <end position="138"/>
    </location>
</feature>
<dbReference type="RefSeq" id="WP_204804416.1">
    <property type="nucleotide sequence ID" value="NZ_JACSNX010000012.1"/>
</dbReference>
<keyword evidence="4" id="KW-1185">Reference proteome</keyword>